<protein>
    <submittedName>
        <fullName evidence="2">Uncharacterized protein</fullName>
    </submittedName>
</protein>
<feature type="region of interest" description="Disordered" evidence="1">
    <location>
        <begin position="66"/>
        <end position="155"/>
    </location>
</feature>
<proteinExistence type="predicted"/>
<evidence type="ECO:0000256" key="1">
    <source>
        <dbReference type="SAM" id="MobiDB-lite"/>
    </source>
</evidence>
<dbReference type="Proteomes" id="UP000800094">
    <property type="component" value="Unassembled WGS sequence"/>
</dbReference>
<dbReference type="GeneID" id="54573502"/>
<dbReference type="AlphaFoldDB" id="A0A6A6HVD4"/>
<feature type="compositionally biased region" description="Polar residues" evidence="1">
    <location>
        <begin position="96"/>
        <end position="107"/>
    </location>
</feature>
<reference evidence="2" key="1">
    <citation type="journal article" date="2020" name="Stud. Mycol.">
        <title>101 Dothideomycetes genomes: a test case for predicting lifestyles and emergence of pathogens.</title>
        <authorList>
            <person name="Haridas S."/>
            <person name="Albert R."/>
            <person name="Binder M."/>
            <person name="Bloem J."/>
            <person name="Labutti K."/>
            <person name="Salamov A."/>
            <person name="Andreopoulos B."/>
            <person name="Baker S."/>
            <person name="Barry K."/>
            <person name="Bills G."/>
            <person name="Bluhm B."/>
            <person name="Cannon C."/>
            <person name="Castanera R."/>
            <person name="Culley D."/>
            <person name="Daum C."/>
            <person name="Ezra D."/>
            <person name="Gonzalez J."/>
            <person name="Henrissat B."/>
            <person name="Kuo A."/>
            <person name="Liang C."/>
            <person name="Lipzen A."/>
            <person name="Lutzoni F."/>
            <person name="Magnuson J."/>
            <person name="Mondo S."/>
            <person name="Nolan M."/>
            <person name="Ohm R."/>
            <person name="Pangilinan J."/>
            <person name="Park H.-J."/>
            <person name="Ramirez L."/>
            <person name="Alfaro M."/>
            <person name="Sun H."/>
            <person name="Tritt A."/>
            <person name="Yoshinaga Y."/>
            <person name="Zwiers L.-H."/>
            <person name="Turgeon B."/>
            <person name="Goodwin S."/>
            <person name="Spatafora J."/>
            <person name="Crous P."/>
            <person name="Grigoriev I."/>
        </authorList>
    </citation>
    <scope>NUCLEOTIDE SEQUENCE</scope>
    <source>
        <strain evidence="2">CBS 122368</strain>
    </source>
</reference>
<keyword evidence="3" id="KW-1185">Reference proteome</keyword>
<sequence>MRFLFRPVGLAILRPVRGFSARTARRLSFHVPESQSRTLTLRPLRRNLKPETLKLKLHLDRVSAHPHFTIRRRTRRLQRLQPARNRPGASSKRPATRTSDIKWQSGTRALPRSPYYSRTHRGRNASKDLQSTVPKSRVQRPPVPSFQNSAASPRARNLPASGIFSVLGKSHLDKCRRPLLAEHRYGPDAAPHEAMHGFVLGRPVTGTILDAGFAMLNSTCVICRQGHAGS</sequence>
<feature type="compositionally biased region" description="Basic residues" evidence="1">
    <location>
        <begin position="68"/>
        <end position="78"/>
    </location>
</feature>
<dbReference type="EMBL" id="ML987209">
    <property type="protein sequence ID" value="KAF2241987.1"/>
    <property type="molecule type" value="Genomic_DNA"/>
</dbReference>
<evidence type="ECO:0000313" key="3">
    <source>
        <dbReference type="Proteomes" id="UP000800094"/>
    </source>
</evidence>
<accession>A0A6A6HVD4</accession>
<gene>
    <name evidence="2" type="ORF">BU26DRAFT_162899</name>
</gene>
<dbReference type="RefSeq" id="XP_033676991.1">
    <property type="nucleotide sequence ID" value="XM_033820172.1"/>
</dbReference>
<name>A0A6A6HVD4_9PLEO</name>
<organism evidence="2 3">
    <name type="scientific">Trematosphaeria pertusa</name>
    <dbReference type="NCBI Taxonomy" id="390896"/>
    <lineage>
        <taxon>Eukaryota</taxon>
        <taxon>Fungi</taxon>
        <taxon>Dikarya</taxon>
        <taxon>Ascomycota</taxon>
        <taxon>Pezizomycotina</taxon>
        <taxon>Dothideomycetes</taxon>
        <taxon>Pleosporomycetidae</taxon>
        <taxon>Pleosporales</taxon>
        <taxon>Massarineae</taxon>
        <taxon>Trematosphaeriaceae</taxon>
        <taxon>Trematosphaeria</taxon>
    </lineage>
</organism>
<evidence type="ECO:0000313" key="2">
    <source>
        <dbReference type="EMBL" id="KAF2241987.1"/>
    </source>
</evidence>